<gene>
    <name evidence="11" type="ORF">COT25_02795</name>
</gene>
<dbReference type="Proteomes" id="UP000228711">
    <property type="component" value="Unassembled WGS sequence"/>
</dbReference>
<evidence type="ECO:0000256" key="9">
    <source>
        <dbReference type="ARBA" id="ARBA00023295"/>
    </source>
</evidence>
<keyword evidence="3" id="KW-0479">Metal-binding</keyword>
<evidence type="ECO:0000256" key="5">
    <source>
        <dbReference type="ARBA" id="ARBA00022801"/>
    </source>
</evidence>
<keyword evidence="7" id="KW-0411">Iron-sulfur</keyword>
<keyword evidence="8" id="KW-0234">DNA repair</keyword>
<feature type="domain" description="HhH-GPD" evidence="10">
    <location>
        <begin position="46"/>
        <end position="193"/>
    </location>
</feature>
<keyword evidence="4" id="KW-0227">DNA damage</keyword>
<keyword evidence="6" id="KW-0408">Iron</keyword>
<evidence type="ECO:0000256" key="2">
    <source>
        <dbReference type="ARBA" id="ARBA00008343"/>
    </source>
</evidence>
<dbReference type="Pfam" id="PF00730">
    <property type="entry name" value="HhH-GPD"/>
    <property type="match status" value="1"/>
</dbReference>
<proteinExistence type="inferred from homology"/>
<keyword evidence="9" id="KW-0326">Glycosidase</keyword>
<dbReference type="GO" id="GO:0035485">
    <property type="term" value="F:adenine/guanine mispair binding"/>
    <property type="evidence" value="ECO:0007669"/>
    <property type="project" value="TreeGrafter"/>
</dbReference>
<dbReference type="SMART" id="SM00478">
    <property type="entry name" value="ENDO3c"/>
    <property type="match status" value="1"/>
</dbReference>
<organism evidence="11 12">
    <name type="scientific">Candidatus Kerfeldbacteria bacterium CG08_land_8_20_14_0_20_42_7</name>
    <dbReference type="NCBI Taxonomy" id="2014245"/>
    <lineage>
        <taxon>Bacteria</taxon>
        <taxon>Candidatus Kerfeldiibacteriota</taxon>
    </lineage>
</organism>
<dbReference type="GO" id="GO:0006298">
    <property type="term" value="P:mismatch repair"/>
    <property type="evidence" value="ECO:0007669"/>
    <property type="project" value="TreeGrafter"/>
</dbReference>
<dbReference type="Gene3D" id="1.10.1670.10">
    <property type="entry name" value="Helix-hairpin-Helix base-excision DNA repair enzymes (C-terminal)"/>
    <property type="match status" value="1"/>
</dbReference>
<protein>
    <submittedName>
        <fullName evidence="11">Fe-S cluster assembly protein HesB</fullName>
    </submittedName>
</protein>
<accession>A0A2H0YSN7</accession>
<evidence type="ECO:0000313" key="12">
    <source>
        <dbReference type="Proteomes" id="UP000228711"/>
    </source>
</evidence>
<dbReference type="CDD" id="cd00056">
    <property type="entry name" value="ENDO3c"/>
    <property type="match status" value="1"/>
</dbReference>
<dbReference type="GO" id="GO:0006284">
    <property type="term" value="P:base-excision repair"/>
    <property type="evidence" value="ECO:0007669"/>
    <property type="project" value="InterPro"/>
</dbReference>
<dbReference type="Gene3D" id="1.10.340.30">
    <property type="entry name" value="Hypothetical protein, domain 2"/>
    <property type="match status" value="1"/>
</dbReference>
<evidence type="ECO:0000256" key="1">
    <source>
        <dbReference type="ARBA" id="ARBA00001966"/>
    </source>
</evidence>
<dbReference type="GO" id="GO:0051536">
    <property type="term" value="F:iron-sulfur cluster binding"/>
    <property type="evidence" value="ECO:0007669"/>
    <property type="project" value="UniProtKB-KW"/>
</dbReference>
<keyword evidence="5" id="KW-0378">Hydrolase</keyword>
<dbReference type="GO" id="GO:0046872">
    <property type="term" value="F:metal ion binding"/>
    <property type="evidence" value="ECO:0007669"/>
    <property type="project" value="UniProtKB-KW"/>
</dbReference>
<dbReference type="GO" id="GO:0034039">
    <property type="term" value="F:8-oxo-7,8-dihydroguanine DNA N-glycosylase activity"/>
    <property type="evidence" value="ECO:0007669"/>
    <property type="project" value="TreeGrafter"/>
</dbReference>
<comment type="caution">
    <text evidence="11">The sequence shown here is derived from an EMBL/GenBank/DDBJ whole genome shotgun (WGS) entry which is preliminary data.</text>
</comment>
<comment type="similarity">
    <text evidence="2">Belongs to the Nth/MutY family.</text>
</comment>
<evidence type="ECO:0000313" key="11">
    <source>
        <dbReference type="EMBL" id="PIS41497.1"/>
    </source>
</evidence>
<evidence type="ECO:0000256" key="3">
    <source>
        <dbReference type="ARBA" id="ARBA00022723"/>
    </source>
</evidence>
<dbReference type="InterPro" id="IPR003265">
    <property type="entry name" value="HhH-GPD_domain"/>
</dbReference>
<evidence type="ECO:0000259" key="10">
    <source>
        <dbReference type="SMART" id="SM00478"/>
    </source>
</evidence>
<sequence length="273" mass="31413">MKQRVSAQQIIAFHKKIFQFYRLHGRHNLPFRKTKNPYHIAVSEIMLQQTQVPRVIPKYRAWIHTFPSWLALSRASQQNVLARWSGLGYNRRALYLRAAAQEIVSHYKGKTPESIETIASLPGFGPYSSRAVLIFAFNKNLVTIDTNIRRVLIHELNLSPRTPLKEIWEIAALALPKGKSRDWHNALMDYATLALPKTPDIKPLSKQTRFKGSLREIRGEIIRSLLSKKFTTVKTISKKMKRAKKDVSRAAQGLKKEHIVHLSGVRISLQKHD</sequence>
<dbReference type="InterPro" id="IPR023170">
    <property type="entry name" value="HhH_base_excis_C"/>
</dbReference>
<dbReference type="PANTHER" id="PTHR42944">
    <property type="entry name" value="ADENINE DNA GLYCOSYLASE"/>
    <property type="match status" value="1"/>
</dbReference>
<dbReference type="GO" id="GO:0000701">
    <property type="term" value="F:purine-specific mismatch base pair DNA N-glycosylase activity"/>
    <property type="evidence" value="ECO:0007669"/>
    <property type="project" value="TreeGrafter"/>
</dbReference>
<comment type="cofactor">
    <cofactor evidence="1">
        <name>[4Fe-4S] cluster</name>
        <dbReference type="ChEBI" id="CHEBI:49883"/>
    </cofactor>
</comment>
<evidence type="ECO:0000256" key="7">
    <source>
        <dbReference type="ARBA" id="ARBA00023014"/>
    </source>
</evidence>
<dbReference type="PANTHER" id="PTHR42944:SF1">
    <property type="entry name" value="ADENINE DNA GLYCOSYLASE"/>
    <property type="match status" value="1"/>
</dbReference>
<dbReference type="InterPro" id="IPR044298">
    <property type="entry name" value="MIG/MutY"/>
</dbReference>
<evidence type="ECO:0000256" key="6">
    <source>
        <dbReference type="ARBA" id="ARBA00023004"/>
    </source>
</evidence>
<dbReference type="GO" id="GO:0032357">
    <property type="term" value="F:oxidized purine DNA binding"/>
    <property type="evidence" value="ECO:0007669"/>
    <property type="project" value="TreeGrafter"/>
</dbReference>
<dbReference type="AlphaFoldDB" id="A0A2H0YSN7"/>
<reference evidence="12" key="1">
    <citation type="submission" date="2017-09" db="EMBL/GenBank/DDBJ databases">
        <title>Depth-based differentiation of microbial function through sediment-hosted aquifers and enrichment of novel symbionts in the deep terrestrial subsurface.</title>
        <authorList>
            <person name="Probst A.J."/>
            <person name="Ladd B."/>
            <person name="Jarett J.K."/>
            <person name="Geller-Mcgrath D.E."/>
            <person name="Sieber C.M.K."/>
            <person name="Emerson J.B."/>
            <person name="Anantharaman K."/>
            <person name="Thomas B.C."/>
            <person name="Malmstrom R."/>
            <person name="Stieglmeier M."/>
            <person name="Klingl A."/>
            <person name="Woyke T."/>
            <person name="Ryan C.M."/>
            <person name="Banfield J.F."/>
        </authorList>
    </citation>
    <scope>NUCLEOTIDE SEQUENCE [LARGE SCALE GENOMIC DNA]</scope>
</reference>
<dbReference type="InterPro" id="IPR011257">
    <property type="entry name" value="DNA_glycosylase"/>
</dbReference>
<name>A0A2H0YSN7_9BACT</name>
<dbReference type="EMBL" id="PEXV01000093">
    <property type="protein sequence ID" value="PIS41497.1"/>
    <property type="molecule type" value="Genomic_DNA"/>
</dbReference>
<evidence type="ECO:0000256" key="8">
    <source>
        <dbReference type="ARBA" id="ARBA00023204"/>
    </source>
</evidence>
<dbReference type="SUPFAM" id="SSF48150">
    <property type="entry name" value="DNA-glycosylase"/>
    <property type="match status" value="1"/>
</dbReference>
<evidence type="ECO:0000256" key="4">
    <source>
        <dbReference type="ARBA" id="ARBA00022763"/>
    </source>
</evidence>